<accession>A0A7C2UKF9</accession>
<keyword evidence="3" id="KW-1003">Cell membrane</keyword>
<dbReference type="Pfam" id="PF00528">
    <property type="entry name" value="BPD_transp_1"/>
    <property type="match status" value="2"/>
</dbReference>
<evidence type="ECO:0000256" key="8">
    <source>
        <dbReference type="RuleBase" id="RU363032"/>
    </source>
</evidence>
<dbReference type="EMBL" id="DSFE01000006">
    <property type="protein sequence ID" value="HEU97269.1"/>
    <property type="molecule type" value="Genomic_DNA"/>
</dbReference>
<evidence type="ECO:0000256" key="5">
    <source>
        <dbReference type="ARBA" id="ARBA00022692"/>
    </source>
</evidence>
<comment type="similarity">
    <text evidence="8">Belongs to the binding-protein-dependent transport system permease family.</text>
</comment>
<evidence type="ECO:0000256" key="7">
    <source>
        <dbReference type="ARBA" id="ARBA00023136"/>
    </source>
</evidence>
<evidence type="ECO:0000256" key="1">
    <source>
        <dbReference type="ARBA" id="ARBA00004429"/>
    </source>
</evidence>
<dbReference type="AlphaFoldDB" id="A0A7C2UKF9"/>
<dbReference type="Proteomes" id="UP000885664">
    <property type="component" value="Unassembled WGS sequence"/>
</dbReference>
<feature type="transmembrane region" description="Helical" evidence="8">
    <location>
        <begin position="169"/>
        <end position="188"/>
    </location>
</feature>
<feature type="transmembrane region" description="Helical" evidence="8">
    <location>
        <begin position="570"/>
        <end position="593"/>
    </location>
</feature>
<dbReference type="PANTHER" id="PTHR43357">
    <property type="entry name" value="INNER MEMBRANE ABC TRANSPORTER PERMEASE PROTEIN YDCV"/>
    <property type="match status" value="1"/>
</dbReference>
<dbReference type="InterPro" id="IPR000515">
    <property type="entry name" value="MetI-like"/>
</dbReference>
<protein>
    <submittedName>
        <fullName evidence="10">Iron ABC transporter permease</fullName>
    </submittedName>
</protein>
<evidence type="ECO:0000256" key="6">
    <source>
        <dbReference type="ARBA" id="ARBA00022989"/>
    </source>
</evidence>
<dbReference type="PANTHER" id="PTHR43357:SF4">
    <property type="entry name" value="INNER MEMBRANE ABC TRANSPORTER PERMEASE PROTEIN YDCV"/>
    <property type="match status" value="1"/>
</dbReference>
<feature type="transmembrane region" description="Helical" evidence="8">
    <location>
        <begin position="91"/>
        <end position="113"/>
    </location>
</feature>
<comment type="subcellular location">
    <subcellularLocation>
        <location evidence="1">Cell inner membrane</location>
        <topology evidence="1">Multi-pass membrane protein</topology>
    </subcellularLocation>
    <subcellularLocation>
        <location evidence="8">Cell membrane</location>
        <topology evidence="8">Multi-pass membrane protein</topology>
    </subcellularLocation>
</comment>
<keyword evidence="7 8" id="KW-0472">Membrane</keyword>
<dbReference type="PROSITE" id="PS50928">
    <property type="entry name" value="ABC_TM1"/>
    <property type="match status" value="2"/>
</dbReference>
<evidence type="ECO:0000259" key="9">
    <source>
        <dbReference type="PROSITE" id="PS50928"/>
    </source>
</evidence>
<organism evidence="10">
    <name type="scientific">Fervidicoccus fontis</name>
    <dbReference type="NCBI Taxonomy" id="683846"/>
    <lineage>
        <taxon>Archaea</taxon>
        <taxon>Thermoproteota</taxon>
        <taxon>Thermoprotei</taxon>
        <taxon>Fervidicoccales</taxon>
        <taxon>Fervidicoccaceae</taxon>
        <taxon>Fervidicoccus</taxon>
    </lineage>
</organism>
<evidence type="ECO:0000313" key="10">
    <source>
        <dbReference type="EMBL" id="HEU97269.1"/>
    </source>
</evidence>
<keyword evidence="5 8" id="KW-0812">Transmembrane</keyword>
<reference evidence="10" key="1">
    <citation type="journal article" date="2020" name="mSystems">
        <title>Genome- and Community-Level Interaction Insights into Carbon Utilization and Element Cycling Functions of Hydrothermarchaeota in Hydrothermal Sediment.</title>
        <authorList>
            <person name="Zhou Z."/>
            <person name="Liu Y."/>
            <person name="Xu W."/>
            <person name="Pan J."/>
            <person name="Luo Z.H."/>
            <person name="Li M."/>
        </authorList>
    </citation>
    <scope>NUCLEOTIDE SEQUENCE [LARGE SCALE GENOMIC DNA]</scope>
    <source>
        <strain evidence="10">SpSt-1259</strain>
    </source>
</reference>
<name>A0A7C2UKF9_9CREN</name>
<evidence type="ECO:0000256" key="3">
    <source>
        <dbReference type="ARBA" id="ARBA00022475"/>
    </source>
</evidence>
<keyword evidence="2 8" id="KW-0813">Transport</keyword>
<dbReference type="Gene3D" id="1.10.3720.10">
    <property type="entry name" value="MetI-like"/>
    <property type="match status" value="2"/>
</dbReference>
<feature type="transmembrane region" description="Helical" evidence="8">
    <location>
        <begin position="503"/>
        <end position="525"/>
    </location>
</feature>
<feature type="domain" description="ABC transmembrane type-1" evidence="9">
    <location>
        <begin position="383"/>
        <end position="589"/>
    </location>
</feature>
<feature type="transmembrane region" description="Helical" evidence="8">
    <location>
        <begin position="327"/>
        <end position="352"/>
    </location>
</feature>
<dbReference type="SUPFAM" id="SSF161098">
    <property type="entry name" value="MetI-like"/>
    <property type="match status" value="2"/>
</dbReference>
<feature type="transmembrane region" description="Helical" evidence="8">
    <location>
        <begin position="421"/>
        <end position="442"/>
    </location>
</feature>
<feature type="domain" description="ABC transmembrane type-1" evidence="9">
    <location>
        <begin position="87"/>
        <end position="296"/>
    </location>
</feature>
<gene>
    <name evidence="10" type="ORF">ENO36_00230</name>
</gene>
<dbReference type="CDD" id="cd06261">
    <property type="entry name" value="TM_PBP2"/>
    <property type="match status" value="2"/>
</dbReference>
<keyword evidence="6 8" id="KW-1133">Transmembrane helix</keyword>
<feature type="transmembrane region" description="Helical" evidence="8">
    <location>
        <begin position="125"/>
        <end position="142"/>
    </location>
</feature>
<comment type="caution">
    <text evidence="10">The sequence shown here is derived from an EMBL/GenBank/DDBJ whole genome shotgun (WGS) entry which is preliminary data.</text>
</comment>
<evidence type="ECO:0000256" key="2">
    <source>
        <dbReference type="ARBA" id="ARBA00022448"/>
    </source>
</evidence>
<dbReference type="GO" id="GO:0005886">
    <property type="term" value="C:plasma membrane"/>
    <property type="evidence" value="ECO:0007669"/>
    <property type="project" value="UniProtKB-SubCell"/>
</dbReference>
<keyword evidence="4" id="KW-0997">Cell inner membrane</keyword>
<dbReference type="InterPro" id="IPR035906">
    <property type="entry name" value="MetI-like_sf"/>
</dbReference>
<feature type="transmembrane region" description="Helical" evidence="8">
    <location>
        <begin position="278"/>
        <end position="296"/>
    </location>
</feature>
<feature type="transmembrane region" description="Helical" evidence="8">
    <location>
        <begin position="387"/>
        <end position="409"/>
    </location>
</feature>
<sequence>MSSNLFRRLRFELDRLLILQIFFSLTYLTLFMILPILTILLAARNYSLSLLFQPLYFNLHPSGSPITVNSFGGTTFIQVTGLSFGVILNSIIVASIVTAIASLLGILVAFVLARYKFKFKSALRIMAIIPLLMSPFINAYVVKKLIGPGFGYNTLSWILYHLTGLDLRISFSGIAGVIVTQIITYYPIVYLNVFSSMMNIDPNLEEQAENLGAKGFKLFRSVTLPLSIPGLIAGAALVFIFSIEDVGAPIIFGVRDVLSYQIYNYFQGVRVNVSSPETGALALTMLLISLTIFVLIRRQTSLRQYAMVSKGGRWIPRERMLGLKGKIAVYLFVFPLVIITMLPQIGVFLLAFSERWGSDPLPSGFTLSNFVELVEIKGVFRGIMNSLLYSTAAVAIIVLLGLSASYVVARVKIRGMSVLDYLSTMPLAIPGLIFAFGYFYFFHEYFPNTLLDPLYNPALPLILVYSVRRLPFTSRSVFAGLQQTHVNLEESSLNLGASRLRTLGYIVIPLIALNIASGAMLTFVYCMGETSASITLGGLGGDVSSPNHKGPITMVMLDLITSGRLAGVNLAAALGVLLMGIQIAVIVIITMIFKQSYAFIGV</sequence>
<feature type="transmembrane region" description="Helical" evidence="8">
    <location>
        <begin position="21"/>
        <end position="43"/>
    </location>
</feature>
<evidence type="ECO:0000256" key="4">
    <source>
        <dbReference type="ARBA" id="ARBA00022519"/>
    </source>
</evidence>
<proteinExistence type="inferred from homology"/>
<dbReference type="GO" id="GO:0055085">
    <property type="term" value="P:transmembrane transport"/>
    <property type="evidence" value="ECO:0007669"/>
    <property type="project" value="InterPro"/>
</dbReference>
<feature type="transmembrane region" description="Helical" evidence="8">
    <location>
        <begin position="222"/>
        <end position="243"/>
    </location>
</feature>